<feature type="chain" id="PRO_5022755683" description="PEP-CTERM protein-sorting domain-containing protein" evidence="1">
    <location>
        <begin position="23"/>
        <end position="204"/>
    </location>
</feature>
<organism evidence="2 3">
    <name type="scientific">Posidoniimonas polymericola</name>
    <dbReference type="NCBI Taxonomy" id="2528002"/>
    <lineage>
        <taxon>Bacteria</taxon>
        <taxon>Pseudomonadati</taxon>
        <taxon>Planctomycetota</taxon>
        <taxon>Planctomycetia</taxon>
        <taxon>Pirellulales</taxon>
        <taxon>Lacipirellulaceae</taxon>
        <taxon>Posidoniimonas</taxon>
    </lineage>
</organism>
<comment type="caution">
    <text evidence="2">The sequence shown here is derived from an EMBL/GenBank/DDBJ whole genome shotgun (WGS) entry which is preliminary data.</text>
</comment>
<reference evidence="2 3" key="1">
    <citation type="submission" date="2019-02" db="EMBL/GenBank/DDBJ databases">
        <title>Deep-cultivation of Planctomycetes and their phenomic and genomic characterization uncovers novel biology.</title>
        <authorList>
            <person name="Wiegand S."/>
            <person name="Jogler M."/>
            <person name="Boedeker C."/>
            <person name="Pinto D."/>
            <person name="Vollmers J."/>
            <person name="Rivas-Marin E."/>
            <person name="Kohn T."/>
            <person name="Peeters S.H."/>
            <person name="Heuer A."/>
            <person name="Rast P."/>
            <person name="Oberbeckmann S."/>
            <person name="Bunk B."/>
            <person name="Jeske O."/>
            <person name="Meyerdierks A."/>
            <person name="Storesund J.E."/>
            <person name="Kallscheuer N."/>
            <person name="Luecker S."/>
            <person name="Lage O.M."/>
            <person name="Pohl T."/>
            <person name="Merkel B.J."/>
            <person name="Hornburger P."/>
            <person name="Mueller R.-W."/>
            <person name="Bruemmer F."/>
            <person name="Labrenz M."/>
            <person name="Spormann A.M."/>
            <person name="Op Den Camp H."/>
            <person name="Overmann J."/>
            <person name="Amann R."/>
            <person name="Jetten M.S.M."/>
            <person name="Mascher T."/>
            <person name="Medema M.H."/>
            <person name="Devos D.P."/>
            <person name="Kaster A.-K."/>
            <person name="Ovreas L."/>
            <person name="Rohde M."/>
            <person name="Galperin M.Y."/>
            <person name="Jogler C."/>
        </authorList>
    </citation>
    <scope>NUCLEOTIDE SEQUENCE [LARGE SCALE GENOMIC DNA]</scope>
    <source>
        <strain evidence="2 3">Pla123a</strain>
    </source>
</reference>
<feature type="signal peptide" evidence="1">
    <location>
        <begin position="1"/>
        <end position="22"/>
    </location>
</feature>
<evidence type="ECO:0008006" key="4">
    <source>
        <dbReference type="Google" id="ProtNLM"/>
    </source>
</evidence>
<evidence type="ECO:0000256" key="1">
    <source>
        <dbReference type="SAM" id="SignalP"/>
    </source>
</evidence>
<name>A0A5C5YT97_9BACT</name>
<evidence type="ECO:0000313" key="2">
    <source>
        <dbReference type="EMBL" id="TWT78000.1"/>
    </source>
</evidence>
<dbReference type="OrthoDB" id="10018258at2"/>
<protein>
    <recommendedName>
        <fullName evidence="4">PEP-CTERM protein-sorting domain-containing protein</fullName>
    </recommendedName>
</protein>
<gene>
    <name evidence="2" type="ORF">Pla123a_17990</name>
</gene>
<keyword evidence="3" id="KW-1185">Reference proteome</keyword>
<dbReference type="AlphaFoldDB" id="A0A5C5YT97"/>
<accession>A0A5C5YT97</accession>
<dbReference type="EMBL" id="SJPO01000003">
    <property type="protein sequence ID" value="TWT78000.1"/>
    <property type="molecule type" value="Genomic_DNA"/>
</dbReference>
<dbReference type="RefSeq" id="WP_146585991.1">
    <property type="nucleotide sequence ID" value="NZ_SJPO01000003.1"/>
</dbReference>
<sequence length="204" mass="20999" precursor="true">MSMIKNILSLLLVGALAATASADLVATYTFDFEGTAGADLISVGSTTVSGPLGDLTLTANAVGGSFFVGSAGLGIGNTVFDSGGTEAMQFSFSLTPPPTTETFNFSVMTLGSFGGTQGTDTARLTVDGDEYLFTKSAIGSDTVPVNVSFDLSDDFEFRSEVGTVALRNFVIQIASVPEPTAFLFGSLVAGCVGTVVARRRKREA</sequence>
<evidence type="ECO:0000313" key="3">
    <source>
        <dbReference type="Proteomes" id="UP000318478"/>
    </source>
</evidence>
<keyword evidence="1" id="KW-0732">Signal</keyword>
<proteinExistence type="predicted"/>
<dbReference type="Proteomes" id="UP000318478">
    <property type="component" value="Unassembled WGS sequence"/>
</dbReference>